<dbReference type="SUPFAM" id="SSF55073">
    <property type="entry name" value="Nucleotide cyclase"/>
    <property type="match status" value="1"/>
</dbReference>
<dbReference type="PANTHER" id="PTHR33121">
    <property type="entry name" value="CYCLIC DI-GMP PHOSPHODIESTERASE PDEF"/>
    <property type="match status" value="1"/>
</dbReference>
<accession>A0A644W4U1</accession>
<evidence type="ECO:0000256" key="1">
    <source>
        <dbReference type="SAM" id="Phobius"/>
    </source>
</evidence>
<dbReference type="AlphaFoldDB" id="A0A644W4U1"/>
<evidence type="ECO:0000313" key="4">
    <source>
        <dbReference type="EMBL" id="MPL98775.1"/>
    </source>
</evidence>
<dbReference type="Gene3D" id="3.20.20.450">
    <property type="entry name" value="EAL domain"/>
    <property type="match status" value="1"/>
</dbReference>
<dbReference type="SMART" id="SM00052">
    <property type="entry name" value="EAL"/>
    <property type="match status" value="1"/>
</dbReference>
<dbReference type="Pfam" id="PF00563">
    <property type="entry name" value="EAL"/>
    <property type="match status" value="1"/>
</dbReference>
<dbReference type="Gene3D" id="3.30.70.270">
    <property type="match status" value="1"/>
</dbReference>
<dbReference type="InterPro" id="IPR043128">
    <property type="entry name" value="Rev_trsase/Diguanyl_cyclase"/>
</dbReference>
<feature type="domain" description="EAL" evidence="2">
    <location>
        <begin position="296"/>
        <end position="547"/>
    </location>
</feature>
<dbReference type="InterPro" id="IPR000160">
    <property type="entry name" value="GGDEF_dom"/>
</dbReference>
<feature type="transmembrane region" description="Helical" evidence="1">
    <location>
        <begin position="100"/>
        <end position="120"/>
    </location>
</feature>
<gene>
    <name evidence="4" type="ORF">SDC9_44984</name>
</gene>
<dbReference type="EMBL" id="VSSQ01000628">
    <property type="protein sequence ID" value="MPL98775.1"/>
    <property type="molecule type" value="Genomic_DNA"/>
</dbReference>
<dbReference type="Pfam" id="PF00990">
    <property type="entry name" value="GGDEF"/>
    <property type="match status" value="1"/>
</dbReference>
<dbReference type="SUPFAM" id="SSF141868">
    <property type="entry name" value="EAL domain-like"/>
    <property type="match status" value="1"/>
</dbReference>
<dbReference type="InterPro" id="IPR035919">
    <property type="entry name" value="EAL_sf"/>
</dbReference>
<reference evidence="4" key="1">
    <citation type="submission" date="2019-08" db="EMBL/GenBank/DDBJ databases">
        <authorList>
            <person name="Kucharzyk K."/>
            <person name="Murdoch R.W."/>
            <person name="Higgins S."/>
            <person name="Loffler F."/>
        </authorList>
    </citation>
    <scope>NUCLEOTIDE SEQUENCE</scope>
</reference>
<feature type="transmembrane region" description="Helical" evidence="1">
    <location>
        <begin position="21"/>
        <end position="41"/>
    </location>
</feature>
<dbReference type="GO" id="GO:0071111">
    <property type="term" value="F:cyclic-guanylate-specific phosphodiesterase activity"/>
    <property type="evidence" value="ECO:0007669"/>
    <property type="project" value="InterPro"/>
</dbReference>
<name>A0A644W4U1_9ZZZZ</name>
<keyword evidence="1" id="KW-0472">Membrane</keyword>
<proteinExistence type="predicted"/>
<organism evidence="4">
    <name type="scientific">bioreactor metagenome</name>
    <dbReference type="NCBI Taxonomy" id="1076179"/>
    <lineage>
        <taxon>unclassified sequences</taxon>
        <taxon>metagenomes</taxon>
        <taxon>ecological metagenomes</taxon>
    </lineage>
</organism>
<dbReference type="SMART" id="SM00267">
    <property type="entry name" value="GGDEF"/>
    <property type="match status" value="1"/>
</dbReference>
<dbReference type="InterPro" id="IPR029787">
    <property type="entry name" value="Nucleotide_cyclase"/>
</dbReference>
<keyword evidence="1" id="KW-1133">Transmembrane helix</keyword>
<dbReference type="InterPro" id="IPR050706">
    <property type="entry name" value="Cyclic-di-GMP_PDE-like"/>
</dbReference>
<evidence type="ECO:0008006" key="5">
    <source>
        <dbReference type="Google" id="ProtNLM"/>
    </source>
</evidence>
<evidence type="ECO:0000259" key="3">
    <source>
        <dbReference type="PROSITE" id="PS50887"/>
    </source>
</evidence>
<comment type="caution">
    <text evidence="4">The sequence shown here is derived from an EMBL/GenBank/DDBJ whole genome shotgun (WGS) entry which is preliminary data.</text>
</comment>
<dbReference type="PROSITE" id="PS50883">
    <property type="entry name" value="EAL"/>
    <property type="match status" value="1"/>
</dbReference>
<feature type="transmembrane region" description="Helical" evidence="1">
    <location>
        <begin position="53"/>
        <end position="80"/>
    </location>
</feature>
<feature type="domain" description="GGDEF" evidence="3">
    <location>
        <begin position="157"/>
        <end position="287"/>
    </location>
</feature>
<dbReference type="CDD" id="cd01948">
    <property type="entry name" value="EAL"/>
    <property type="match status" value="1"/>
</dbReference>
<protein>
    <recommendedName>
        <fullName evidence="5">Signaling protein</fullName>
    </recommendedName>
</protein>
<keyword evidence="1" id="KW-0812">Transmembrane</keyword>
<dbReference type="PANTHER" id="PTHR33121:SF70">
    <property type="entry name" value="SIGNALING PROTEIN YKOW"/>
    <property type="match status" value="1"/>
</dbReference>
<dbReference type="PROSITE" id="PS50887">
    <property type="entry name" value="GGDEF"/>
    <property type="match status" value="1"/>
</dbReference>
<dbReference type="InterPro" id="IPR001633">
    <property type="entry name" value="EAL_dom"/>
</dbReference>
<evidence type="ECO:0000259" key="2">
    <source>
        <dbReference type="PROSITE" id="PS50883"/>
    </source>
</evidence>
<sequence length="549" mass="61041">MNAKGTLMKAKKLKRIYHLSPGIAALLTLGMEVLVGAIIYLSGGTEFVFTHLMYIPIILAAYFLDLWGAISFAVIGGLILGPWMPMNVGSNIAQDIPACVFRTCMFLLVGIVVGLMLQLIRTESSEQLRLSYLETQTGLSNSNRLRKEISALTLGKIDFSMLAFQIANSLDINAHVDYSIGEKSILYVAEQLENAFGKPNVFMASTDTYIVLLPNTALEHANAMASKVISSITVPVTIDGLIVRLKVQCAILHSPSHGNSADELLRKLKIALGRSQESPQGLAVFNEEMIQQNRKKFETLTALYTAVQNNEFFMVYQPIIHIASRTIRGAEGLLRWNHANIHMGPGEFINIAEKAGFISEITKWVIQHSAQQIRIWQDSGITAKIAVNVSSKDLNDDSVISYAQECVKKAGIDPKLLGFELTERVIMENQSKVKSLLNQMQSMGIGISIDDFGTGYNSLIQLVTLPISNLKIDKFFIDRLEHENDQAVIREVIRLAHSLQMEVIAEGVETERQLQLLEEMGCDNIQGYYFSKPLSEKEYVQFVASYQQS</sequence>